<evidence type="ECO:0000313" key="2">
    <source>
        <dbReference type="EMBL" id="KAF5857439.1"/>
    </source>
</evidence>
<dbReference type="EMBL" id="SPNV01000258">
    <property type="protein sequence ID" value="KAF5857439.1"/>
    <property type="molecule type" value="Genomic_DNA"/>
</dbReference>
<sequence length="137" mass="15017">MTLQVPRKYHHQQQHPTLDSNSPPLTPPPPPPPTNILGTWYITRSSSPFWADKRSVTITLSTDKNTGPIPIKSLRTTTTTTPTPVITNTTSYQTLSSESVKYTAGTDRVVPLGSKDGNGDEGSITMEWRGSGWLRIA</sequence>
<name>A0A8H5ZY64_PETAA</name>
<gene>
    <name evidence="2" type="ORF">ETB97_005786</name>
</gene>
<feature type="non-terminal residue" evidence="2">
    <location>
        <position position="137"/>
    </location>
</feature>
<feature type="compositionally biased region" description="Pro residues" evidence="1">
    <location>
        <begin position="24"/>
        <end position="34"/>
    </location>
</feature>
<dbReference type="Proteomes" id="UP000541154">
    <property type="component" value="Unassembled WGS sequence"/>
</dbReference>
<accession>A0A8H5ZY64</accession>
<dbReference type="AlphaFoldDB" id="A0A8H5ZY64"/>
<comment type="caution">
    <text evidence="2">The sequence shown here is derived from an EMBL/GenBank/DDBJ whole genome shotgun (WGS) entry which is preliminary data.</text>
</comment>
<feature type="region of interest" description="Disordered" evidence="1">
    <location>
        <begin position="1"/>
        <end position="37"/>
    </location>
</feature>
<keyword evidence="3" id="KW-1185">Reference proteome</keyword>
<evidence type="ECO:0000313" key="3">
    <source>
        <dbReference type="Proteomes" id="UP000541154"/>
    </source>
</evidence>
<proteinExistence type="predicted"/>
<protein>
    <submittedName>
        <fullName evidence="2">Uncharacterized protein</fullName>
    </submittedName>
</protein>
<evidence type="ECO:0000256" key="1">
    <source>
        <dbReference type="SAM" id="MobiDB-lite"/>
    </source>
</evidence>
<feature type="region of interest" description="Disordered" evidence="1">
    <location>
        <begin position="62"/>
        <end position="87"/>
    </location>
</feature>
<organism evidence="2 3">
    <name type="scientific">Petromyces alliaceus</name>
    <name type="common">Aspergillus alliaceus</name>
    <dbReference type="NCBI Taxonomy" id="209559"/>
    <lineage>
        <taxon>Eukaryota</taxon>
        <taxon>Fungi</taxon>
        <taxon>Dikarya</taxon>
        <taxon>Ascomycota</taxon>
        <taxon>Pezizomycotina</taxon>
        <taxon>Eurotiomycetes</taxon>
        <taxon>Eurotiomycetidae</taxon>
        <taxon>Eurotiales</taxon>
        <taxon>Aspergillaceae</taxon>
        <taxon>Aspergillus</taxon>
        <taxon>Aspergillus subgen. Circumdati</taxon>
    </lineage>
</organism>
<reference evidence="2 3" key="1">
    <citation type="submission" date="2019-04" db="EMBL/GenBank/DDBJ databases">
        <title>Aspergillus burnettii sp. nov., novel species from soil in southeast Queensland.</title>
        <authorList>
            <person name="Gilchrist C.L.M."/>
            <person name="Pitt J.I."/>
            <person name="Lange L."/>
            <person name="Lacey H.J."/>
            <person name="Vuong D."/>
            <person name="Midgley D.J."/>
            <person name="Greenfield P."/>
            <person name="Bradbury M."/>
            <person name="Lacey E."/>
            <person name="Busk P.K."/>
            <person name="Pilgaard B."/>
            <person name="Chooi Y.H."/>
            <person name="Piggott A.M."/>
        </authorList>
    </citation>
    <scope>NUCLEOTIDE SEQUENCE [LARGE SCALE GENOMIC DNA]</scope>
    <source>
        <strain evidence="2 3">FRR 5400</strain>
    </source>
</reference>
<feature type="compositionally biased region" description="Low complexity" evidence="1">
    <location>
        <begin position="76"/>
        <end position="87"/>
    </location>
</feature>